<dbReference type="InterPro" id="IPR038375">
    <property type="entry name" value="NDUFAF7_sf"/>
</dbReference>
<dbReference type="EMBL" id="JADJEV010000002">
    <property type="protein sequence ID" value="MBK6972228.1"/>
    <property type="molecule type" value="Genomic_DNA"/>
</dbReference>
<sequence>MKNAELPLPDPTAAASSMALVRQIRAEIAATGGWMPFARYMELALYAPMLGYYSGGARKFGRAGDFVTAPELTPLFAQTLAPVAETVMAESQPQILEFGAGTGRLAADLLAELARHEQPPDQYCILDLSGELRERQYQTLRAQVPKLIDRVTWLDRLPTEFEGLMLGNEVLDAMPVHLMLWSDDEILERGVVADADVGLRWADRLATGQALDVARRLPVAQPYLSEVALAGSAWVAQCGRMLTRGALLLFDYGFSRAEFYHPQRNTGTLMCHYRHHAHTDPLWLPGLNDITAHVDFTSLAEVAVASGLEMGGYTSQAAFLMECGLLDNLAATGPTDSVDYLRAAAQVQKLLSPTEMGELFKVIGFTRELDAMLPGFARGDRSHTL</sequence>
<dbReference type="AlphaFoldDB" id="A0A9D7E1Y8"/>
<dbReference type="GO" id="GO:0032259">
    <property type="term" value="P:methylation"/>
    <property type="evidence" value="ECO:0007669"/>
    <property type="project" value="UniProtKB-KW"/>
</dbReference>
<dbReference type="Pfam" id="PF02636">
    <property type="entry name" value="Methyltransf_28"/>
    <property type="match status" value="1"/>
</dbReference>
<organism evidence="3 4">
    <name type="scientific">Candidatus Methylophosphatis roskildensis</name>
    <dbReference type="NCBI Taxonomy" id="2899263"/>
    <lineage>
        <taxon>Bacteria</taxon>
        <taxon>Pseudomonadati</taxon>
        <taxon>Pseudomonadota</taxon>
        <taxon>Betaproteobacteria</taxon>
        <taxon>Nitrosomonadales</taxon>
        <taxon>Sterolibacteriaceae</taxon>
        <taxon>Candidatus Methylophosphatis</taxon>
    </lineage>
</organism>
<evidence type="ECO:0000313" key="4">
    <source>
        <dbReference type="Proteomes" id="UP000807785"/>
    </source>
</evidence>
<dbReference type="Proteomes" id="UP000807785">
    <property type="component" value="Unassembled WGS sequence"/>
</dbReference>
<dbReference type="PANTHER" id="PTHR12049:SF7">
    <property type="entry name" value="PROTEIN ARGININE METHYLTRANSFERASE NDUFAF7, MITOCHONDRIAL"/>
    <property type="match status" value="1"/>
</dbReference>
<dbReference type="GO" id="GO:0035243">
    <property type="term" value="F:protein-arginine omega-N symmetric methyltransferase activity"/>
    <property type="evidence" value="ECO:0007669"/>
    <property type="project" value="TreeGrafter"/>
</dbReference>
<name>A0A9D7E1Y8_9PROT</name>
<gene>
    <name evidence="3" type="ORF">IPH26_04470</name>
</gene>
<dbReference type="Gene3D" id="3.40.50.12710">
    <property type="match status" value="1"/>
</dbReference>
<dbReference type="InterPro" id="IPR003788">
    <property type="entry name" value="NDUFAF7"/>
</dbReference>
<keyword evidence="1 3" id="KW-0489">Methyltransferase</keyword>
<evidence type="ECO:0000313" key="3">
    <source>
        <dbReference type="EMBL" id="MBK6972228.1"/>
    </source>
</evidence>
<evidence type="ECO:0000256" key="2">
    <source>
        <dbReference type="ARBA" id="ARBA00022679"/>
    </source>
</evidence>
<protein>
    <submittedName>
        <fullName evidence="3">SAM-dependent methyltransferase</fullName>
    </submittedName>
</protein>
<dbReference type="PANTHER" id="PTHR12049">
    <property type="entry name" value="PROTEIN ARGININE METHYLTRANSFERASE NDUFAF7, MITOCHONDRIAL"/>
    <property type="match status" value="1"/>
</dbReference>
<accession>A0A9D7E1Y8</accession>
<evidence type="ECO:0000256" key="1">
    <source>
        <dbReference type="ARBA" id="ARBA00022603"/>
    </source>
</evidence>
<proteinExistence type="predicted"/>
<reference evidence="3" key="1">
    <citation type="submission" date="2020-10" db="EMBL/GenBank/DDBJ databases">
        <title>Connecting structure to function with the recovery of over 1000 high-quality activated sludge metagenome-assembled genomes encoding full-length rRNA genes using long-read sequencing.</title>
        <authorList>
            <person name="Singleton C.M."/>
            <person name="Petriglieri F."/>
            <person name="Kristensen J.M."/>
            <person name="Kirkegaard R.H."/>
            <person name="Michaelsen T.Y."/>
            <person name="Andersen M.H."/>
            <person name="Karst S.M."/>
            <person name="Dueholm M.S."/>
            <person name="Nielsen P.H."/>
            <person name="Albertsen M."/>
        </authorList>
    </citation>
    <scope>NUCLEOTIDE SEQUENCE</scope>
    <source>
        <strain evidence="3">Bjer_18-Q3-R1-45_BAT3C.347</strain>
    </source>
</reference>
<dbReference type="InterPro" id="IPR029063">
    <property type="entry name" value="SAM-dependent_MTases_sf"/>
</dbReference>
<comment type="caution">
    <text evidence="3">The sequence shown here is derived from an EMBL/GenBank/DDBJ whole genome shotgun (WGS) entry which is preliminary data.</text>
</comment>
<dbReference type="SUPFAM" id="SSF53335">
    <property type="entry name" value="S-adenosyl-L-methionine-dependent methyltransferases"/>
    <property type="match status" value="1"/>
</dbReference>
<keyword evidence="2" id="KW-0808">Transferase</keyword>